<name>A0A401GLN2_9APHY</name>
<dbReference type="RefSeq" id="XP_027613998.1">
    <property type="nucleotide sequence ID" value="XM_027758197.1"/>
</dbReference>
<evidence type="ECO:0000256" key="2">
    <source>
        <dbReference type="ARBA" id="ARBA00022750"/>
    </source>
</evidence>
<gene>
    <name evidence="5" type="ORF">SCP_0501310</name>
</gene>
<comment type="caution">
    <text evidence="5">The sequence shown here is derived from an EMBL/GenBank/DDBJ whole genome shotgun (WGS) entry which is preliminary data.</text>
</comment>
<proteinExistence type="inferred from homology"/>
<dbReference type="SUPFAM" id="SSF50630">
    <property type="entry name" value="Acid proteases"/>
    <property type="match status" value="1"/>
</dbReference>
<keyword evidence="5" id="KW-0645">Protease</keyword>
<evidence type="ECO:0000313" key="5">
    <source>
        <dbReference type="EMBL" id="GBE83085.1"/>
    </source>
</evidence>
<dbReference type="InterPro" id="IPR034164">
    <property type="entry name" value="Pepsin-like_dom"/>
</dbReference>
<dbReference type="InterPro" id="IPR001969">
    <property type="entry name" value="Aspartic_peptidase_AS"/>
</dbReference>
<feature type="transmembrane region" description="Helical" evidence="3">
    <location>
        <begin position="424"/>
        <end position="447"/>
    </location>
</feature>
<sequence>MLLLSPLISVPAQIVGALHGSPRELGTRETTVGSSNVTNVSNQDYYINVTLGGIPFEVLIDTGSSDLSVSGSVPNAHDTGKIGDVSYVVGGAKGPVQTTELELLGYLVPDQAFINQLASNMSLMGSGVIGLGPPSGSVVLSTLGSSTGKPALEQIFEQNKTTPNYLTVLLGRTDDQGGDSMGYLTIGETLPQYSNITSQPKLAITTVPSSDNGNQYWQTLLDADGVIGPTGESVKIQSAVSSTSNKEQLTVVFITGYSLPQVPAAIAEAFYGSVPGASLITDPTVNGKIWRVPCEYEVNVTFKFAGLSYRVNPLDTVVTANAIDDNGEKICYGAFQPSCAQTQEYDIIFGIAFLRNVYMLINFGDYVDGSTTNRAAPYIQLLSTSSDTAQMHDDYVSLRGALFWRPTPLPPNYSSGTPWVQRHLLLIISLSVVISLTLIGTTVVCLAKRRGSKTMGAPMRSMLIDQKYQTLDKYVPEQEDILPLLDPESMPQAWDSPR</sequence>
<dbReference type="Gene3D" id="2.40.70.10">
    <property type="entry name" value="Acid Proteases"/>
    <property type="match status" value="2"/>
</dbReference>
<dbReference type="InterPro" id="IPR001461">
    <property type="entry name" value="Aspartic_peptidase_A1"/>
</dbReference>
<dbReference type="GO" id="GO:0006508">
    <property type="term" value="P:proteolysis"/>
    <property type="evidence" value="ECO:0007669"/>
    <property type="project" value="UniProtKB-KW"/>
</dbReference>
<dbReference type="InterPro" id="IPR021109">
    <property type="entry name" value="Peptidase_aspartic_dom_sf"/>
</dbReference>
<dbReference type="PROSITE" id="PS51767">
    <property type="entry name" value="PEPTIDASE_A1"/>
    <property type="match status" value="1"/>
</dbReference>
<keyword evidence="6" id="KW-1185">Reference proteome</keyword>
<dbReference type="GO" id="GO:0004190">
    <property type="term" value="F:aspartic-type endopeptidase activity"/>
    <property type="evidence" value="ECO:0007669"/>
    <property type="project" value="UniProtKB-KW"/>
</dbReference>
<dbReference type="PANTHER" id="PTHR47966">
    <property type="entry name" value="BETA-SITE APP-CLEAVING ENZYME, ISOFORM A-RELATED"/>
    <property type="match status" value="1"/>
</dbReference>
<protein>
    <submittedName>
        <fullName evidence="5">Acid protease</fullName>
    </submittedName>
</protein>
<reference evidence="5 6" key="1">
    <citation type="journal article" date="2018" name="Sci. Rep.">
        <title>Genome sequence of the cauliflower mushroom Sparassis crispa (Hanabiratake) and its association with beneficial usage.</title>
        <authorList>
            <person name="Kiyama R."/>
            <person name="Furutani Y."/>
            <person name="Kawaguchi K."/>
            <person name="Nakanishi T."/>
        </authorList>
    </citation>
    <scope>NUCLEOTIDE SEQUENCE [LARGE SCALE GENOMIC DNA]</scope>
</reference>
<dbReference type="InParanoid" id="A0A401GLN2"/>
<dbReference type="CDD" id="cd05471">
    <property type="entry name" value="pepsin_like"/>
    <property type="match status" value="1"/>
</dbReference>
<dbReference type="AlphaFoldDB" id="A0A401GLN2"/>
<dbReference type="PROSITE" id="PS00141">
    <property type="entry name" value="ASP_PROTEASE"/>
    <property type="match status" value="1"/>
</dbReference>
<keyword evidence="3" id="KW-1133">Transmembrane helix</keyword>
<keyword evidence="3" id="KW-0472">Membrane</keyword>
<dbReference type="Proteomes" id="UP000287166">
    <property type="component" value="Unassembled WGS sequence"/>
</dbReference>
<keyword evidence="2" id="KW-0378">Hydrolase</keyword>
<dbReference type="STRING" id="139825.A0A401GLN2"/>
<accession>A0A401GLN2</accession>
<comment type="similarity">
    <text evidence="1">Belongs to the peptidase A1 family.</text>
</comment>
<keyword evidence="2" id="KW-0064">Aspartyl protease</keyword>
<feature type="domain" description="Peptidase A1" evidence="4">
    <location>
        <begin position="45"/>
        <end position="371"/>
    </location>
</feature>
<evidence type="ECO:0000259" key="4">
    <source>
        <dbReference type="PROSITE" id="PS51767"/>
    </source>
</evidence>
<dbReference type="EMBL" id="BFAD01000005">
    <property type="protein sequence ID" value="GBE83085.1"/>
    <property type="molecule type" value="Genomic_DNA"/>
</dbReference>
<dbReference type="InterPro" id="IPR033121">
    <property type="entry name" value="PEPTIDASE_A1"/>
</dbReference>
<dbReference type="PANTHER" id="PTHR47966:SF51">
    <property type="entry name" value="BETA-SITE APP-CLEAVING ENZYME, ISOFORM A-RELATED"/>
    <property type="match status" value="1"/>
</dbReference>
<dbReference type="OrthoDB" id="15189at2759"/>
<evidence type="ECO:0000256" key="3">
    <source>
        <dbReference type="SAM" id="Phobius"/>
    </source>
</evidence>
<organism evidence="5 6">
    <name type="scientific">Sparassis crispa</name>
    <dbReference type="NCBI Taxonomy" id="139825"/>
    <lineage>
        <taxon>Eukaryota</taxon>
        <taxon>Fungi</taxon>
        <taxon>Dikarya</taxon>
        <taxon>Basidiomycota</taxon>
        <taxon>Agaricomycotina</taxon>
        <taxon>Agaricomycetes</taxon>
        <taxon>Polyporales</taxon>
        <taxon>Sparassidaceae</taxon>
        <taxon>Sparassis</taxon>
    </lineage>
</organism>
<dbReference type="Pfam" id="PF00026">
    <property type="entry name" value="Asp"/>
    <property type="match status" value="1"/>
</dbReference>
<keyword evidence="3" id="KW-0812">Transmembrane</keyword>
<dbReference type="GeneID" id="38780002"/>
<evidence type="ECO:0000256" key="1">
    <source>
        <dbReference type="ARBA" id="ARBA00007447"/>
    </source>
</evidence>
<evidence type="ECO:0000313" key="6">
    <source>
        <dbReference type="Proteomes" id="UP000287166"/>
    </source>
</evidence>